<dbReference type="Proteomes" id="UP000074310">
    <property type="component" value="Unassembled WGS sequence"/>
</dbReference>
<dbReference type="OrthoDB" id="7552203at2"/>
<protein>
    <submittedName>
        <fullName evidence="2">Uncharacterized protein</fullName>
    </submittedName>
</protein>
<evidence type="ECO:0000256" key="1">
    <source>
        <dbReference type="SAM" id="SignalP"/>
    </source>
</evidence>
<keyword evidence="3" id="KW-1185">Reference proteome</keyword>
<dbReference type="SUPFAM" id="SSF56935">
    <property type="entry name" value="Porins"/>
    <property type="match status" value="1"/>
</dbReference>
<reference evidence="2 3" key="1">
    <citation type="journal article" date="2016" name="Front. Microbiol.">
        <title>Genomic Resource of Rice Seed Associated Bacteria.</title>
        <authorList>
            <person name="Midha S."/>
            <person name="Bansal K."/>
            <person name="Sharma S."/>
            <person name="Kumar N."/>
            <person name="Patil P.P."/>
            <person name="Chaudhry V."/>
            <person name="Patil P.B."/>
        </authorList>
    </citation>
    <scope>NUCLEOTIDE SEQUENCE [LARGE SCALE GENOMIC DNA]</scope>
    <source>
        <strain evidence="2 3">NS334</strain>
    </source>
</reference>
<dbReference type="AlphaFoldDB" id="A0A147I389"/>
<accession>A0A147I389</accession>
<name>A0A147I389_9SPHN</name>
<feature type="chain" id="PRO_5007548213" evidence="1">
    <location>
        <begin position="31"/>
        <end position="404"/>
    </location>
</feature>
<comment type="caution">
    <text evidence="2">The sequence shown here is derived from an EMBL/GenBank/DDBJ whole genome shotgun (WGS) entry which is preliminary data.</text>
</comment>
<gene>
    <name evidence="2" type="ORF">NS334_09030</name>
</gene>
<proteinExistence type="predicted"/>
<dbReference type="PATRIC" id="fig|869719.3.peg.1497"/>
<dbReference type="EMBL" id="LDTB01000026">
    <property type="protein sequence ID" value="KTT72477.1"/>
    <property type="molecule type" value="Genomic_DNA"/>
</dbReference>
<dbReference type="RefSeq" id="WP_058755639.1">
    <property type="nucleotide sequence ID" value="NZ_LDTB01000026.1"/>
</dbReference>
<evidence type="ECO:0000313" key="2">
    <source>
        <dbReference type="EMBL" id="KTT72477.1"/>
    </source>
</evidence>
<sequence>MSAMLNTMRHPVAMLLSATLVALPCGEAAAQSTRLAVDVQAGAGYSNNPFLVQGDNTSSGFTELSVSPELTFRDEVGDASLIGRYHRTDYFGGYAAAEAYGVEARARRQFSPTFTGHADVAYDSSIIGQSGLGYVGVVNPVPGVDLGTPDIAVIGLNQRQRSLVSVLGADWRASARDTFNADVRLSRIDYDQSVGALTSSRTKGGSVGYSRSLSERTSVGLQGSASWTDFGRPGFSGSTYSPQATLNHQFNDRIRFTLAAGAVFISSTTDQGTTKVTGLSGSFSGCRVAGRSTACVRASSDAQATGLGDISRRYGGSFDYSYRVRENDVVRGSIDYSRVTATSQTLQPPSVDFVSATLSYERSFSQRVFGGASVAYRQATGGGLDRPSDTTFRLFIRTRLGDRR</sequence>
<evidence type="ECO:0000313" key="3">
    <source>
        <dbReference type="Proteomes" id="UP000074310"/>
    </source>
</evidence>
<organism evidence="2 3">
    <name type="scientific">Sphingomonas endophytica</name>
    <dbReference type="NCBI Taxonomy" id="869719"/>
    <lineage>
        <taxon>Bacteria</taxon>
        <taxon>Pseudomonadati</taxon>
        <taxon>Pseudomonadota</taxon>
        <taxon>Alphaproteobacteria</taxon>
        <taxon>Sphingomonadales</taxon>
        <taxon>Sphingomonadaceae</taxon>
        <taxon>Sphingomonas</taxon>
    </lineage>
</organism>
<feature type="signal peptide" evidence="1">
    <location>
        <begin position="1"/>
        <end position="30"/>
    </location>
</feature>
<keyword evidence="1" id="KW-0732">Signal</keyword>